<dbReference type="SUPFAM" id="SSF47226">
    <property type="entry name" value="Histidine-containing phosphotransfer domain, HPT domain"/>
    <property type="match status" value="1"/>
</dbReference>
<accession>A0A2P7QHQ1</accession>
<evidence type="ECO:0000313" key="4">
    <source>
        <dbReference type="EMBL" id="PSJ37508.1"/>
    </source>
</evidence>
<gene>
    <name evidence="4" type="ORF">C7I36_15450</name>
</gene>
<dbReference type="InterPro" id="IPR036641">
    <property type="entry name" value="HPT_dom_sf"/>
</dbReference>
<reference evidence="4 5" key="1">
    <citation type="submission" date="2018-03" db="EMBL/GenBank/DDBJ databases">
        <title>The draft genome of Zobellella taiwanensis JCM 13381.</title>
        <authorList>
            <person name="Liu L."/>
            <person name="Li L."/>
            <person name="Wang T."/>
            <person name="Zhang X."/>
            <person name="Liang L."/>
        </authorList>
    </citation>
    <scope>NUCLEOTIDE SEQUENCE [LARGE SCALE GENOMIC DNA]</scope>
    <source>
        <strain evidence="4 5">JCM 13381</strain>
    </source>
</reference>
<dbReference type="PROSITE" id="PS50894">
    <property type="entry name" value="HPT"/>
    <property type="match status" value="1"/>
</dbReference>
<evidence type="ECO:0000259" key="3">
    <source>
        <dbReference type="PROSITE" id="PS50894"/>
    </source>
</evidence>
<dbReference type="Proteomes" id="UP000242181">
    <property type="component" value="Unassembled WGS sequence"/>
</dbReference>
<dbReference type="Gene3D" id="1.20.120.160">
    <property type="entry name" value="HPT domain"/>
    <property type="match status" value="1"/>
</dbReference>
<evidence type="ECO:0000313" key="5">
    <source>
        <dbReference type="Proteomes" id="UP000242181"/>
    </source>
</evidence>
<dbReference type="GO" id="GO:0000160">
    <property type="term" value="P:phosphorelay signal transduction system"/>
    <property type="evidence" value="ECO:0007669"/>
    <property type="project" value="UniProtKB-KW"/>
</dbReference>
<keyword evidence="2" id="KW-0597">Phosphoprotein</keyword>
<proteinExistence type="predicted"/>
<dbReference type="OrthoDB" id="5600374at2"/>
<sequence length="121" mass="14002">MTDWQRLQQRLPLLDERRLEQLEGELGAEVLRRLLGLFIEDGRIQGEALAAAFAEQDLERMARHLHSLKSACGSYGALRCQYLGEKLEQCCRRRQREPLAELMFAWQAALADTLAQVRLHR</sequence>
<protein>
    <submittedName>
        <fullName evidence="4">Hpt domain-containing protein</fullName>
    </submittedName>
</protein>
<feature type="domain" description="HPt" evidence="3">
    <location>
        <begin position="27"/>
        <end position="121"/>
    </location>
</feature>
<keyword evidence="1" id="KW-0902">Two-component regulatory system</keyword>
<name>A0A2P7QHQ1_9GAMM</name>
<feature type="modified residue" description="Phosphohistidine" evidence="2">
    <location>
        <position position="66"/>
    </location>
</feature>
<organism evidence="4 5">
    <name type="scientific">Zobellella taiwanensis</name>
    <dbReference type="NCBI Taxonomy" id="347535"/>
    <lineage>
        <taxon>Bacteria</taxon>
        <taxon>Pseudomonadati</taxon>
        <taxon>Pseudomonadota</taxon>
        <taxon>Gammaproteobacteria</taxon>
        <taxon>Aeromonadales</taxon>
        <taxon>Aeromonadaceae</taxon>
        <taxon>Zobellella</taxon>
    </lineage>
</organism>
<keyword evidence="5" id="KW-1185">Reference proteome</keyword>
<dbReference type="AlphaFoldDB" id="A0A2P7QHQ1"/>
<dbReference type="InterPro" id="IPR008207">
    <property type="entry name" value="Sig_transdc_His_kin_Hpt_dom"/>
</dbReference>
<dbReference type="EMBL" id="PXYH01000027">
    <property type="protein sequence ID" value="PSJ37508.1"/>
    <property type="molecule type" value="Genomic_DNA"/>
</dbReference>
<dbReference type="GO" id="GO:0004672">
    <property type="term" value="F:protein kinase activity"/>
    <property type="evidence" value="ECO:0007669"/>
    <property type="project" value="UniProtKB-ARBA"/>
</dbReference>
<comment type="caution">
    <text evidence="4">The sequence shown here is derived from an EMBL/GenBank/DDBJ whole genome shotgun (WGS) entry which is preliminary data.</text>
</comment>
<dbReference type="Pfam" id="PF01627">
    <property type="entry name" value="Hpt"/>
    <property type="match status" value="1"/>
</dbReference>
<dbReference type="RefSeq" id="WP_106454581.1">
    <property type="nucleotide sequence ID" value="NZ_PXYH01000027.1"/>
</dbReference>
<evidence type="ECO:0000256" key="2">
    <source>
        <dbReference type="PROSITE-ProRule" id="PRU00110"/>
    </source>
</evidence>
<evidence type="ECO:0000256" key="1">
    <source>
        <dbReference type="ARBA" id="ARBA00023012"/>
    </source>
</evidence>